<evidence type="ECO:0000256" key="2">
    <source>
        <dbReference type="ARBA" id="ARBA00022670"/>
    </source>
</evidence>
<reference evidence="9 10" key="1">
    <citation type="submission" date="2024-09" db="EMBL/GenBank/DDBJ databases">
        <authorList>
            <person name="Sun Q."/>
            <person name="Mori K."/>
        </authorList>
    </citation>
    <scope>NUCLEOTIDE SEQUENCE [LARGE SCALE GENOMIC DNA]</scope>
    <source>
        <strain evidence="9 10">JCM 9767</strain>
    </source>
</reference>
<feature type="compositionally biased region" description="Basic and acidic residues" evidence="6">
    <location>
        <begin position="162"/>
        <end position="171"/>
    </location>
</feature>
<dbReference type="PANTHER" id="PTHR47359">
    <property type="entry name" value="PEPTIDOGLYCAN DL-ENDOPEPTIDASE CWLO"/>
    <property type="match status" value="1"/>
</dbReference>
<evidence type="ECO:0000313" key="9">
    <source>
        <dbReference type="EMBL" id="MFB9350700.1"/>
    </source>
</evidence>
<feature type="chain" id="PRO_5045218565" evidence="7">
    <location>
        <begin position="40"/>
        <end position="392"/>
    </location>
</feature>
<organism evidence="9 10">
    <name type="scientific">Streptomyces heliomycini</name>
    <dbReference type="NCBI Taxonomy" id="284032"/>
    <lineage>
        <taxon>Bacteria</taxon>
        <taxon>Bacillati</taxon>
        <taxon>Actinomycetota</taxon>
        <taxon>Actinomycetes</taxon>
        <taxon>Kitasatosporales</taxon>
        <taxon>Streptomycetaceae</taxon>
        <taxon>Streptomyces</taxon>
    </lineage>
</organism>
<evidence type="ECO:0000313" key="10">
    <source>
        <dbReference type="Proteomes" id="UP001589753"/>
    </source>
</evidence>
<dbReference type="RefSeq" id="WP_366482261.1">
    <property type="nucleotide sequence ID" value="NZ_JBHMDI010000085.1"/>
</dbReference>
<dbReference type="Gene3D" id="3.90.1720.10">
    <property type="entry name" value="endopeptidase domain like (from Nostoc punctiforme)"/>
    <property type="match status" value="1"/>
</dbReference>
<keyword evidence="3" id="KW-0378">Hydrolase</keyword>
<proteinExistence type="inferred from homology"/>
<feature type="coiled-coil region" evidence="5">
    <location>
        <begin position="49"/>
        <end position="83"/>
    </location>
</feature>
<accession>A0ABV5LGM0</accession>
<protein>
    <submittedName>
        <fullName evidence="9">NlpC/P60 family protein</fullName>
    </submittedName>
</protein>
<name>A0ABV5LGM0_9ACTN</name>
<dbReference type="EMBL" id="JBHMDI010000085">
    <property type="protein sequence ID" value="MFB9350700.1"/>
    <property type="molecule type" value="Genomic_DNA"/>
</dbReference>
<feature type="region of interest" description="Disordered" evidence="6">
    <location>
        <begin position="158"/>
        <end position="180"/>
    </location>
</feature>
<evidence type="ECO:0000256" key="6">
    <source>
        <dbReference type="SAM" id="MobiDB-lite"/>
    </source>
</evidence>
<sequence length="392" mass="42301">MASHRKSRTPGTRVAGIRTPALATAALTSVALLSQTATAAPSDDGRPSLEEVEKKVDDLYRQAESATEKYNAAKERTAKQRKQVGTLLDDVAERTQKLNDAREELGSFAAAQYRTGAGLPDTATFLLADTPQDVFDQRQVLDRITGRQKDAVDDYVTQQSETMKKRQEATESLRTLTETQGDLKTAKATVQKKLTDARELMSKLTAEEKARLAAIEKDKQEEAARKAAELARQQAERQKDREEAAAAQQDSGTSGSASESSGSTTTPPADSSYATKAEKALAFARAQIGKPYVWGATGPGSYDCSGLTQAAWKAAGVTLPRTTYDQVNAGTTVPVSQAQPGDLVFFYDDITHVGLYIGNGMMIHAPKPGTYVREESVFYDGESSIHSVVRPA</sequence>
<dbReference type="InterPro" id="IPR000064">
    <property type="entry name" value="NLP_P60_dom"/>
</dbReference>
<dbReference type="InterPro" id="IPR038765">
    <property type="entry name" value="Papain-like_cys_pep_sf"/>
</dbReference>
<evidence type="ECO:0000256" key="3">
    <source>
        <dbReference type="ARBA" id="ARBA00022801"/>
    </source>
</evidence>
<feature type="signal peptide" evidence="7">
    <location>
        <begin position="1"/>
        <end position="39"/>
    </location>
</feature>
<dbReference type="Pfam" id="PF00877">
    <property type="entry name" value="NLPC_P60"/>
    <property type="match status" value="1"/>
</dbReference>
<dbReference type="PANTHER" id="PTHR47359:SF3">
    <property type="entry name" value="NLP_P60 DOMAIN-CONTAINING PROTEIN-RELATED"/>
    <property type="match status" value="1"/>
</dbReference>
<keyword evidence="5" id="KW-0175">Coiled coil</keyword>
<feature type="region of interest" description="Disordered" evidence="6">
    <location>
        <begin position="224"/>
        <end position="273"/>
    </location>
</feature>
<dbReference type="SUPFAM" id="SSF54001">
    <property type="entry name" value="Cysteine proteinases"/>
    <property type="match status" value="1"/>
</dbReference>
<evidence type="ECO:0000256" key="1">
    <source>
        <dbReference type="ARBA" id="ARBA00007074"/>
    </source>
</evidence>
<comment type="similarity">
    <text evidence="1">Belongs to the peptidase C40 family.</text>
</comment>
<dbReference type="Gene3D" id="6.10.250.3150">
    <property type="match status" value="1"/>
</dbReference>
<feature type="compositionally biased region" description="Low complexity" evidence="6">
    <location>
        <begin position="251"/>
        <end position="266"/>
    </location>
</feature>
<keyword evidence="4" id="KW-0788">Thiol protease</keyword>
<comment type="caution">
    <text evidence="9">The sequence shown here is derived from an EMBL/GenBank/DDBJ whole genome shotgun (WGS) entry which is preliminary data.</text>
</comment>
<gene>
    <name evidence="9" type="ORF">ACFFUA_25240</name>
</gene>
<dbReference type="PROSITE" id="PS51935">
    <property type="entry name" value="NLPC_P60"/>
    <property type="match status" value="1"/>
</dbReference>
<evidence type="ECO:0000256" key="4">
    <source>
        <dbReference type="ARBA" id="ARBA00022807"/>
    </source>
</evidence>
<evidence type="ECO:0000259" key="8">
    <source>
        <dbReference type="PROSITE" id="PS51935"/>
    </source>
</evidence>
<evidence type="ECO:0000256" key="5">
    <source>
        <dbReference type="SAM" id="Coils"/>
    </source>
</evidence>
<keyword evidence="2" id="KW-0645">Protease</keyword>
<evidence type="ECO:0000256" key="7">
    <source>
        <dbReference type="SAM" id="SignalP"/>
    </source>
</evidence>
<dbReference type="Proteomes" id="UP001589753">
    <property type="component" value="Unassembled WGS sequence"/>
</dbReference>
<dbReference type="InterPro" id="IPR051794">
    <property type="entry name" value="PG_Endopeptidase_C40"/>
</dbReference>
<keyword evidence="7" id="KW-0732">Signal</keyword>
<feature type="compositionally biased region" description="Basic and acidic residues" evidence="6">
    <location>
        <begin position="224"/>
        <end position="244"/>
    </location>
</feature>
<keyword evidence="10" id="KW-1185">Reference proteome</keyword>
<feature type="domain" description="NlpC/P60" evidence="8">
    <location>
        <begin position="274"/>
        <end position="392"/>
    </location>
</feature>